<dbReference type="AlphaFoldDB" id="A0A319CWM9"/>
<dbReference type="InterPro" id="IPR052337">
    <property type="entry name" value="SAT4-like"/>
</dbReference>
<dbReference type="Proteomes" id="UP000247810">
    <property type="component" value="Unassembled WGS sequence"/>
</dbReference>
<feature type="domain" description="Rhodopsin" evidence="8">
    <location>
        <begin position="114"/>
        <end position="259"/>
    </location>
</feature>
<evidence type="ECO:0000256" key="3">
    <source>
        <dbReference type="ARBA" id="ARBA00022989"/>
    </source>
</evidence>
<dbReference type="Pfam" id="PF20684">
    <property type="entry name" value="Fung_rhodopsin"/>
    <property type="match status" value="2"/>
</dbReference>
<feature type="transmembrane region" description="Helical" evidence="7">
    <location>
        <begin position="17"/>
        <end position="39"/>
    </location>
</feature>
<feature type="transmembrane region" description="Helical" evidence="7">
    <location>
        <begin position="194"/>
        <end position="213"/>
    </location>
</feature>
<evidence type="ECO:0000256" key="5">
    <source>
        <dbReference type="ARBA" id="ARBA00038359"/>
    </source>
</evidence>
<dbReference type="PANTHER" id="PTHR33048">
    <property type="entry name" value="PTH11-LIKE INTEGRAL MEMBRANE PROTEIN (AFU_ORTHOLOGUE AFUA_5G11245)"/>
    <property type="match status" value="1"/>
</dbReference>
<proteinExistence type="inferred from homology"/>
<name>A0A319CWM9_9EURO</name>
<protein>
    <submittedName>
        <fullName evidence="9">Integral membrane protein</fullName>
    </submittedName>
</protein>
<dbReference type="STRING" id="1448320.A0A319CWM9"/>
<reference evidence="9 10" key="1">
    <citation type="submission" date="2018-02" db="EMBL/GenBank/DDBJ databases">
        <title>The genomes of Aspergillus section Nigri reveals drivers in fungal speciation.</title>
        <authorList>
            <consortium name="DOE Joint Genome Institute"/>
            <person name="Vesth T.C."/>
            <person name="Nybo J."/>
            <person name="Theobald S."/>
            <person name="Brandl J."/>
            <person name="Frisvad J.C."/>
            <person name="Nielsen K.F."/>
            <person name="Lyhne E.K."/>
            <person name="Kogle M.E."/>
            <person name="Kuo A."/>
            <person name="Riley R."/>
            <person name="Clum A."/>
            <person name="Nolan M."/>
            <person name="Lipzen A."/>
            <person name="Salamov A."/>
            <person name="Henrissat B."/>
            <person name="Wiebenga A."/>
            <person name="De vries R.P."/>
            <person name="Grigoriev I.V."/>
            <person name="Mortensen U.H."/>
            <person name="Andersen M.R."/>
            <person name="Baker S.E."/>
        </authorList>
    </citation>
    <scope>NUCLEOTIDE SEQUENCE [LARGE SCALE GENOMIC DNA]</scope>
    <source>
        <strain evidence="9 10">CBS 707.79</strain>
    </source>
</reference>
<evidence type="ECO:0000256" key="4">
    <source>
        <dbReference type="ARBA" id="ARBA00023136"/>
    </source>
</evidence>
<dbReference type="EMBL" id="KZ826058">
    <property type="protein sequence ID" value="PYH88911.1"/>
    <property type="molecule type" value="Genomic_DNA"/>
</dbReference>
<dbReference type="OrthoDB" id="5331848at2759"/>
<dbReference type="VEuPathDB" id="FungiDB:BO71DRAFT_435279"/>
<feature type="region of interest" description="Disordered" evidence="6">
    <location>
        <begin position="267"/>
        <end position="326"/>
    </location>
</feature>
<evidence type="ECO:0000313" key="9">
    <source>
        <dbReference type="EMBL" id="PYH88911.1"/>
    </source>
</evidence>
<gene>
    <name evidence="9" type="ORF">BO71DRAFT_435279</name>
</gene>
<evidence type="ECO:0000256" key="2">
    <source>
        <dbReference type="ARBA" id="ARBA00022692"/>
    </source>
</evidence>
<keyword evidence="4 7" id="KW-0472">Membrane</keyword>
<accession>A0A319CWM9</accession>
<feature type="transmembrane region" description="Helical" evidence="7">
    <location>
        <begin position="155"/>
        <end position="179"/>
    </location>
</feature>
<evidence type="ECO:0000259" key="8">
    <source>
        <dbReference type="Pfam" id="PF20684"/>
    </source>
</evidence>
<evidence type="ECO:0000256" key="1">
    <source>
        <dbReference type="ARBA" id="ARBA00004141"/>
    </source>
</evidence>
<evidence type="ECO:0000256" key="6">
    <source>
        <dbReference type="SAM" id="MobiDB-lite"/>
    </source>
</evidence>
<comment type="subcellular location">
    <subcellularLocation>
        <location evidence="1">Membrane</location>
        <topology evidence="1">Multi-pass membrane protein</topology>
    </subcellularLocation>
</comment>
<feature type="domain" description="Rhodopsin" evidence="8">
    <location>
        <begin position="35"/>
        <end position="106"/>
    </location>
</feature>
<dbReference type="PANTHER" id="PTHR33048:SF155">
    <property type="entry name" value="INTEGRAL MEMBRANE PROTEIN"/>
    <property type="match status" value="1"/>
</dbReference>
<feature type="compositionally biased region" description="Polar residues" evidence="6">
    <location>
        <begin position="279"/>
        <end position="294"/>
    </location>
</feature>
<feature type="compositionally biased region" description="Basic and acidic residues" evidence="6">
    <location>
        <begin position="312"/>
        <end position="321"/>
    </location>
</feature>
<feature type="transmembrane region" description="Helical" evidence="7">
    <location>
        <begin position="111"/>
        <end position="134"/>
    </location>
</feature>
<organism evidence="9 10">
    <name type="scientific">Aspergillus ellipticus CBS 707.79</name>
    <dbReference type="NCBI Taxonomy" id="1448320"/>
    <lineage>
        <taxon>Eukaryota</taxon>
        <taxon>Fungi</taxon>
        <taxon>Dikarya</taxon>
        <taxon>Ascomycota</taxon>
        <taxon>Pezizomycotina</taxon>
        <taxon>Eurotiomycetes</taxon>
        <taxon>Eurotiomycetidae</taxon>
        <taxon>Eurotiales</taxon>
        <taxon>Aspergillaceae</taxon>
        <taxon>Aspergillus</taxon>
        <taxon>Aspergillus subgen. Circumdati</taxon>
    </lineage>
</organism>
<keyword evidence="2 7" id="KW-0812">Transmembrane</keyword>
<feature type="transmembrane region" description="Helical" evidence="7">
    <location>
        <begin position="51"/>
        <end position="74"/>
    </location>
</feature>
<sequence>MAASTEDGKASDDKGPLILAVLWSLTGLTTVLVIARMYIRNSLLHNLGADDWLITTSLIMGLVYCGITTANVAIGYGKHAWLLSDSTVEQASFLNSLSFLFGIISFPMPKLAVTAILCAVVSGVCIVVLFTMCDPPKALWKTHPVVKGKATCRDVWILINYAIFTGALSAFVDLVLAAYPSTVLMKLHMLLQKRLALCAALGLGSIASAMAIIKCTQLKGLADKSDYTYGTADLVIWTNIESNVVIIASCIPTLQPVLELILGRRTTSSSNNNSRNRYKGSNQPDSSYDNSNLSKPRKPDWGTTTVESQESILRDEEDGRTGSHPLGVIRRTDNVIVEYENRVGEGEQQW</sequence>
<evidence type="ECO:0000313" key="10">
    <source>
        <dbReference type="Proteomes" id="UP000247810"/>
    </source>
</evidence>
<evidence type="ECO:0000256" key="7">
    <source>
        <dbReference type="SAM" id="Phobius"/>
    </source>
</evidence>
<comment type="similarity">
    <text evidence="5">Belongs to the SAT4 family.</text>
</comment>
<dbReference type="InterPro" id="IPR049326">
    <property type="entry name" value="Rhodopsin_dom_fungi"/>
</dbReference>
<keyword evidence="3 7" id="KW-1133">Transmembrane helix</keyword>
<keyword evidence="10" id="KW-1185">Reference proteome</keyword>
<feature type="compositionally biased region" description="Polar residues" evidence="6">
    <location>
        <begin position="302"/>
        <end position="311"/>
    </location>
</feature>
<dbReference type="GO" id="GO:0016020">
    <property type="term" value="C:membrane"/>
    <property type="evidence" value="ECO:0007669"/>
    <property type="project" value="UniProtKB-SubCell"/>
</dbReference>